<name>A0A0B1T195_OESDE</name>
<evidence type="ECO:0000259" key="1">
    <source>
        <dbReference type="PROSITE" id="PS50279"/>
    </source>
</evidence>
<dbReference type="InterPro" id="IPR036880">
    <property type="entry name" value="Kunitz_BPTI_sf"/>
</dbReference>
<accession>A0A0B1T195</accession>
<feature type="non-terminal residue" evidence="2">
    <location>
        <position position="153"/>
    </location>
</feature>
<dbReference type="PANTHER" id="PTHR46339:SF9">
    <property type="entry name" value="BPTI_KUNITZ INHIBITOR DOMAIN-CONTAINING PROTEIN"/>
    <property type="match status" value="1"/>
</dbReference>
<dbReference type="OrthoDB" id="4473401at2759"/>
<evidence type="ECO:0000313" key="3">
    <source>
        <dbReference type="Proteomes" id="UP000053660"/>
    </source>
</evidence>
<dbReference type="AlphaFoldDB" id="A0A0B1T195"/>
<dbReference type="PROSITE" id="PS50279">
    <property type="entry name" value="BPTI_KUNITZ_2"/>
    <property type="match status" value="1"/>
</dbReference>
<protein>
    <submittedName>
        <fullName evidence="2">Kunitz/Bovine pancreatic trypsin inhibitor domain protein</fullName>
    </submittedName>
</protein>
<dbReference type="SMART" id="SM00131">
    <property type="entry name" value="KU"/>
    <property type="match status" value="1"/>
</dbReference>
<evidence type="ECO:0000313" key="2">
    <source>
        <dbReference type="EMBL" id="KHJ89155.1"/>
    </source>
</evidence>
<reference evidence="2 3" key="1">
    <citation type="submission" date="2014-03" db="EMBL/GenBank/DDBJ databases">
        <title>Draft genome of the hookworm Oesophagostomum dentatum.</title>
        <authorList>
            <person name="Mitreva M."/>
        </authorList>
    </citation>
    <scope>NUCLEOTIDE SEQUENCE [LARGE SCALE GENOMIC DNA]</scope>
    <source>
        <strain evidence="2 3">OD-Hann</strain>
    </source>
</reference>
<dbReference type="SUPFAM" id="SSF57362">
    <property type="entry name" value="BPTI-like"/>
    <property type="match status" value="1"/>
</dbReference>
<dbReference type="Proteomes" id="UP000053660">
    <property type="component" value="Unassembled WGS sequence"/>
</dbReference>
<dbReference type="GO" id="GO:0004867">
    <property type="term" value="F:serine-type endopeptidase inhibitor activity"/>
    <property type="evidence" value="ECO:0007669"/>
    <property type="project" value="InterPro"/>
</dbReference>
<sequence>MLIKNIRTPEVQWVYSRSFRLHSAVRRRNSAADGGPPAALLSAAAMAPRAKVRQRTRASRSCAPLFIRPSVFLRFHICRCPTGFWCHEGEHESSYYCCPRNRKVTNRCHLPPVAGHGNATMRRFYYDWADDGCHELPYTGVGGNENSFMSYEQ</sequence>
<feature type="domain" description="BPTI/Kunitz inhibitor" evidence="1">
    <location>
        <begin position="108"/>
        <end position="153"/>
    </location>
</feature>
<organism evidence="2 3">
    <name type="scientific">Oesophagostomum dentatum</name>
    <name type="common">Nodular worm</name>
    <dbReference type="NCBI Taxonomy" id="61180"/>
    <lineage>
        <taxon>Eukaryota</taxon>
        <taxon>Metazoa</taxon>
        <taxon>Ecdysozoa</taxon>
        <taxon>Nematoda</taxon>
        <taxon>Chromadorea</taxon>
        <taxon>Rhabditida</taxon>
        <taxon>Rhabditina</taxon>
        <taxon>Rhabditomorpha</taxon>
        <taxon>Strongyloidea</taxon>
        <taxon>Strongylidae</taxon>
        <taxon>Oesophagostomum</taxon>
    </lineage>
</organism>
<proteinExistence type="predicted"/>
<dbReference type="PANTHER" id="PTHR46339">
    <property type="entry name" value="PROTEIN CBG15282-RELATED"/>
    <property type="match status" value="1"/>
</dbReference>
<dbReference type="InterPro" id="IPR053014">
    <property type="entry name" value="Cuticle_assoc_divergent"/>
</dbReference>
<dbReference type="EMBL" id="KN554636">
    <property type="protein sequence ID" value="KHJ89155.1"/>
    <property type="molecule type" value="Genomic_DNA"/>
</dbReference>
<dbReference type="Pfam" id="PF00014">
    <property type="entry name" value="Kunitz_BPTI"/>
    <property type="match status" value="1"/>
</dbReference>
<keyword evidence="3" id="KW-1185">Reference proteome</keyword>
<dbReference type="Gene3D" id="4.10.410.10">
    <property type="entry name" value="Pancreatic trypsin inhibitor Kunitz domain"/>
    <property type="match status" value="1"/>
</dbReference>
<dbReference type="InterPro" id="IPR002223">
    <property type="entry name" value="Kunitz_BPTI"/>
</dbReference>
<gene>
    <name evidence="2" type="ORF">OESDEN_11029</name>
</gene>